<gene>
    <name evidence="1" type="ORF">ERS007688_01214</name>
    <name evidence="4" type="ORF">ERS007703_03496</name>
    <name evidence="5" type="ORF">ERS007720_04874</name>
    <name evidence="3" type="ORF">ERS027646_02520</name>
    <name evidence="2" type="ORF">ERS027661_03233</name>
</gene>
<evidence type="ECO:0000313" key="1">
    <source>
        <dbReference type="EMBL" id="CFE48793.1"/>
    </source>
</evidence>
<evidence type="ECO:0000313" key="5">
    <source>
        <dbReference type="EMBL" id="COX76613.1"/>
    </source>
</evidence>
<evidence type="ECO:0000313" key="6">
    <source>
        <dbReference type="Proteomes" id="UP000038802"/>
    </source>
</evidence>
<dbReference type="EMBL" id="CNGE01000473">
    <property type="protein sequence ID" value="CKS82508.1"/>
    <property type="molecule type" value="Genomic_DNA"/>
</dbReference>
<evidence type="ECO:0000313" key="7">
    <source>
        <dbReference type="Proteomes" id="UP000044938"/>
    </source>
</evidence>
<reference evidence="4" key="2">
    <citation type="submission" date="2015-03" db="EMBL/GenBank/DDBJ databases">
        <authorList>
            <person name="Murphy D."/>
        </authorList>
    </citation>
    <scope>NUCLEOTIDE SEQUENCE [LARGE SCALE GENOMIC DNA]</scope>
    <source>
        <strain evidence="4">K00500041</strain>
    </source>
</reference>
<evidence type="ECO:0000313" key="8">
    <source>
        <dbReference type="Proteomes" id="UP000046947"/>
    </source>
</evidence>
<sequence>MIGSRPEGFTCPVTISATAWPPAWPGYQACMMAFTESRQGMVTGLPVSSTTTVFALADATAAISAS</sequence>
<dbReference type="Proteomes" id="UP000044938">
    <property type="component" value="Unassembled WGS sequence"/>
</dbReference>
<dbReference type="EMBL" id="CSAJ01001230">
    <property type="protein sequence ID" value="COX76613.1"/>
    <property type="molecule type" value="Genomic_DNA"/>
</dbReference>
<evidence type="ECO:0000313" key="4">
    <source>
        <dbReference type="EMBL" id="COW36444.1"/>
    </source>
</evidence>
<dbReference type="AlphaFoldDB" id="A0A0U0TLW9"/>
<dbReference type="EMBL" id="CSAE01000481">
    <property type="protein sequence ID" value="COW36444.1"/>
    <property type="molecule type" value="Genomic_DNA"/>
</dbReference>
<name>A0A0U0TLW9_MYCTX</name>
<dbReference type="EMBL" id="CNFU01000812">
    <property type="protein sequence ID" value="CKS55385.1"/>
    <property type="molecule type" value="Genomic_DNA"/>
</dbReference>
<evidence type="ECO:0000313" key="9">
    <source>
        <dbReference type="Proteomes" id="UP000048948"/>
    </source>
</evidence>
<protein>
    <submittedName>
        <fullName evidence="4">Uncharacterized protein</fullName>
    </submittedName>
</protein>
<dbReference type="Proteomes" id="UP000048948">
    <property type="component" value="Unassembled WGS sequence"/>
</dbReference>
<evidence type="ECO:0000313" key="3">
    <source>
        <dbReference type="EMBL" id="CKS82508.1"/>
    </source>
</evidence>
<reference evidence="6 7" key="1">
    <citation type="submission" date="2015-03" db="EMBL/GenBank/DDBJ databases">
        <authorList>
            <consortium name="Pathogen Informatics"/>
        </authorList>
    </citation>
    <scope>NUCLEOTIDE SEQUENCE [LARGE SCALE GENOMIC DNA]</scope>
    <source>
        <strain evidence="3 9">Bir 172</strain>
        <strain evidence="2 10">Bir 187</strain>
        <strain evidence="1 8">H09601792</strain>
        <strain evidence="6">K00500041</strain>
        <strain evidence="5 7">M09401471</strain>
    </source>
</reference>
<dbReference type="EMBL" id="CFOH01000146">
    <property type="protein sequence ID" value="CFE48793.1"/>
    <property type="molecule type" value="Genomic_DNA"/>
</dbReference>
<dbReference type="Proteomes" id="UP000049023">
    <property type="component" value="Unassembled WGS sequence"/>
</dbReference>
<accession>A0A0U0TLW9</accession>
<evidence type="ECO:0000313" key="10">
    <source>
        <dbReference type="Proteomes" id="UP000049023"/>
    </source>
</evidence>
<proteinExistence type="predicted"/>
<evidence type="ECO:0000313" key="2">
    <source>
        <dbReference type="EMBL" id="CKS55385.1"/>
    </source>
</evidence>
<dbReference type="Proteomes" id="UP000038802">
    <property type="component" value="Unassembled WGS sequence"/>
</dbReference>
<dbReference type="Proteomes" id="UP000046947">
    <property type="component" value="Unassembled WGS sequence"/>
</dbReference>
<organism evidence="4 6">
    <name type="scientific">Mycobacterium tuberculosis</name>
    <dbReference type="NCBI Taxonomy" id="1773"/>
    <lineage>
        <taxon>Bacteria</taxon>
        <taxon>Bacillati</taxon>
        <taxon>Actinomycetota</taxon>
        <taxon>Actinomycetes</taxon>
        <taxon>Mycobacteriales</taxon>
        <taxon>Mycobacteriaceae</taxon>
        <taxon>Mycobacterium</taxon>
        <taxon>Mycobacterium tuberculosis complex</taxon>
    </lineage>
</organism>